<keyword evidence="2" id="KW-1185">Reference proteome</keyword>
<evidence type="ECO:0000313" key="1">
    <source>
        <dbReference type="EMBL" id="KAH6939659.1"/>
    </source>
</evidence>
<reference evidence="1" key="1">
    <citation type="submission" date="2020-05" db="EMBL/GenBank/DDBJ databases">
        <title>Large-scale comparative analyses of tick genomes elucidate their genetic diversity and vector capacities.</title>
        <authorList>
            <person name="Jia N."/>
            <person name="Wang J."/>
            <person name="Shi W."/>
            <person name="Du L."/>
            <person name="Sun Y."/>
            <person name="Zhan W."/>
            <person name="Jiang J."/>
            <person name="Wang Q."/>
            <person name="Zhang B."/>
            <person name="Ji P."/>
            <person name="Sakyi L.B."/>
            <person name="Cui X."/>
            <person name="Yuan T."/>
            <person name="Jiang B."/>
            <person name="Yang W."/>
            <person name="Lam T.T.-Y."/>
            <person name="Chang Q."/>
            <person name="Ding S."/>
            <person name="Wang X."/>
            <person name="Zhu J."/>
            <person name="Ruan X."/>
            <person name="Zhao L."/>
            <person name="Wei J."/>
            <person name="Que T."/>
            <person name="Du C."/>
            <person name="Cheng J."/>
            <person name="Dai P."/>
            <person name="Han X."/>
            <person name="Huang E."/>
            <person name="Gao Y."/>
            <person name="Liu J."/>
            <person name="Shao H."/>
            <person name="Ye R."/>
            <person name="Li L."/>
            <person name="Wei W."/>
            <person name="Wang X."/>
            <person name="Wang C."/>
            <person name="Yang T."/>
            <person name="Huo Q."/>
            <person name="Li W."/>
            <person name="Guo W."/>
            <person name="Chen H."/>
            <person name="Zhou L."/>
            <person name="Ni X."/>
            <person name="Tian J."/>
            <person name="Zhou Y."/>
            <person name="Sheng Y."/>
            <person name="Liu T."/>
            <person name="Pan Y."/>
            <person name="Xia L."/>
            <person name="Li J."/>
            <person name="Zhao F."/>
            <person name="Cao W."/>
        </authorList>
    </citation>
    <scope>NUCLEOTIDE SEQUENCE</scope>
    <source>
        <strain evidence="1">Hyas-2018</strain>
    </source>
</reference>
<organism evidence="1 2">
    <name type="scientific">Hyalomma asiaticum</name>
    <name type="common">Tick</name>
    <dbReference type="NCBI Taxonomy" id="266040"/>
    <lineage>
        <taxon>Eukaryota</taxon>
        <taxon>Metazoa</taxon>
        <taxon>Ecdysozoa</taxon>
        <taxon>Arthropoda</taxon>
        <taxon>Chelicerata</taxon>
        <taxon>Arachnida</taxon>
        <taxon>Acari</taxon>
        <taxon>Parasitiformes</taxon>
        <taxon>Ixodida</taxon>
        <taxon>Ixodoidea</taxon>
        <taxon>Ixodidae</taxon>
        <taxon>Hyalomminae</taxon>
        <taxon>Hyalomma</taxon>
    </lineage>
</organism>
<dbReference type="EMBL" id="CM023482">
    <property type="protein sequence ID" value="KAH6939659.1"/>
    <property type="molecule type" value="Genomic_DNA"/>
</dbReference>
<accession>A0ACB7T0G5</accession>
<evidence type="ECO:0000313" key="2">
    <source>
        <dbReference type="Proteomes" id="UP000821845"/>
    </source>
</evidence>
<comment type="caution">
    <text evidence="1">The sequence shown here is derived from an EMBL/GenBank/DDBJ whole genome shotgun (WGS) entry which is preliminary data.</text>
</comment>
<dbReference type="Proteomes" id="UP000821845">
    <property type="component" value="Chromosome 2"/>
</dbReference>
<sequence>MFGRRGKNRSTSKYTWELSRDIDASVNVPEVCEDASTGCRRLNKRSSALGTAVASAIPPSATLHRNCNMLLQPETTIAATPPKDADESRPFAGSLRRRAFILGPIAVQL</sequence>
<name>A0ACB7T0G5_HYAAI</name>
<protein>
    <submittedName>
        <fullName evidence="1">Uncharacterized protein</fullName>
    </submittedName>
</protein>
<gene>
    <name evidence="1" type="ORF">HPB50_020292</name>
</gene>
<proteinExistence type="predicted"/>